<feature type="region of interest" description="Disordered" evidence="1">
    <location>
        <begin position="1"/>
        <end position="43"/>
    </location>
</feature>
<evidence type="ECO:0000313" key="2">
    <source>
        <dbReference type="EMBL" id="KAK8941862.1"/>
    </source>
</evidence>
<sequence>MIWMEEKSHGSSSDQKSRSCTETESALHTTGSPVSSQSSKNPSTRIRFLDVFVRSHMKNKGTRDILPRAATIHWRKCVHKQFNSRGGGGGHIIPEIEADQLFYSRVFVQSPGSKHRPNKGEIIAFVNLLRL</sequence>
<protein>
    <submittedName>
        <fullName evidence="2">Uncharacterized protein</fullName>
    </submittedName>
</protein>
<evidence type="ECO:0000313" key="3">
    <source>
        <dbReference type="Proteomes" id="UP001412067"/>
    </source>
</evidence>
<accession>A0ABR2LID3</accession>
<dbReference type="EMBL" id="JBBWWR010000019">
    <property type="protein sequence ID" value="KAK8941862.1"/>
    <property type="molecule type" value="Genomic_DNA"/>
</dbReference>
<feature type="compositionally biased region" description="Polar residues" evidence="1">
    <location>
        <begin position="22"/>
        <end position="31"/>
    </location>
</feature>
<name>A0ABR2LID3_9ASPA</name>
<comment type="caution">
    <text evidence="2">The sequence shown here is derived from an EMBL/GenBank/DDBJ whole genome shotgun (WGS) entry which is preliminary data.</text>
</comment>
<proteinExistence type="predicted"/>
<gene>
    <name evidence="2" type="ORF">KSP40_PGU014261</name>
</gene>
<feature type="compositionally biased region" description="Low complexity" evidence="1">
    <location>
        <begin position="32"/>
        <end position="43"/>
    </location>
</feature>
<evidence type="ECO:0000256" key="1">
    <source>
        <dbReference type="SAM" id="MobiDB-lite"/>
    </source>
</evidence>
<feature type="compositionally biased region" description="Basic and acidic residues" evidence="1">
    <location>
        <begin position="1"/>
        <end position="21"/>
    </location>
</feature>
<reference evidence="2 3" key="1">
    <citation type="journal article" date="2022" name="Nat. Plants">
        <title>Genomes of leafy and leafless Platanthera orchids illuminate the evolution of mycoheterotrophy.</title>
        <authorList>
            <person name="Li M.H."/>
            <person name="Liu K.W."/>
            <person name="Li Z."/>
            <person name="Lu H.C."/>
            <person name="Ye Q.L."/>
            <person name="Zhang D."/>
            <person name="Wang J.Y."/>
            <person name="Li Y.F."/>
            <person name="Zhong Z.M."/>
            <person name="Liu X."/>
            <person name="Yu X."/>
            <person name="Liu D.K."/>
            <person name="Tu X.D."/>
            <person name="Liu B."/>
            <person name="Hao Y."/>
            <person name="Liao X.Y."/>
            <person name="Jiang Y.T."/>
            <person name="Sun W.H."/>
            <person name="Chen J."/>
            <person name="Chen Y.Q."/>
            <person name="Ai Y."/>
            <person name="Zhai J.W."/>
            <person name="Wu S.S."/>
            <person name="Zhou Z."/>
            <person name="Hsiao Y.Y."/>
            <person name="Wu W.L."/>
            <person name="Chen Y.Y."/>
            <person name="Lin Y.F."/>
            <person name="Hsu J.L."/>
            <person name="Li C.Y."/>
            <person name="Wang Z.W."/>
            <person name="Zhao X."/>
            <person name="Zhong W.Y."/>
            <person name="Ma X.K."/>
            <person name="Ma L."/>
            <person name="Huang J."/>
            <person name="Chen G.Z."/>
            <person name="Huang M.Z."/>
            <person name="Huang L."/>
            <person name="Peng D.H."/>
            <person name="Luo Y.B."/>
            <person name="Zou S.Q."/>
            <person name="Chen S.P."/>
            <person name="Lan S."/>
            <person name="Tsai W.C."/>
            <person name="Van de Peer Y."/>
            <person name="Liu Z.J."/>
        </authorList>
    </citation>
    <scope>NUCLEOTIDE SEQUENCE [LARGE SCALE GENOMIC DNA]</scope>
    <source>
        <strain evidence="2">Lor288</strain>
    </source>
</reference>
<keyword evidence="3" id="KW-1185">Reference proteome</keyword>
<organism evidence="2 3">
    <name type="scientific">Platanthera guangdongensis</name>
    <dbReference type="NCBI Taxonomy" id="2320717"/>
    <lineage>
        <taxon>Eukaryota</taxon>
        <taxon>Viridiplantae</taxon>
        <taxon>Streptophyta</taxon>
        <taxon>Embryophyta</taxon>
        <taxon>Tracheophyta</taxon>
        <taxon>Spermatophyta</taxon>
        <taxon>Magnoliopsida</taxon>
        <taxon>Liliopsida</taxon>
        <taxon>Asparagales</taxon>
        <taxon>Orchidaceae</taxon>
        <taxon>Orchidoideae</taxon>
        <taxon>Orchideae</taxon>
        <taxon>Orchidinae</taxon>
        <taxon>Platanthera</taxon>
    </lineage>
</organism>
<dbReference type="Proteomes" id="UP001412067">
    <property type="component" value="Unassembled WGS sequence"/>
</dbReference>